<evidence type="ECO:0000256" key="4">
    <source>
        <dbReference type="ARBA" id="ARBA00008755"/>
    </source>
</evidence>
<dbReference type="Gene3D" id="3.30.40.10">
    <property type="entry name" value="Zinc/RING finger domain, C3HC4 (zinc finger)"/>
    <property type="match status" value="1"/>
</dbReference>
<dbReference type="EMBL" id="LNIX01000006">
    <property type="protein sequence ID" value="OXA52860.1"/>
    <property type="molecule type" value="Genomic_DNA"/>
</dbReference>
<keyword evidence="7" id="KW-0479">Metal-binding</keyword>
<gene>
    <name evidence="20" type="ORF">Fcan01_12006</name>
</gene>
<comment type="similarity">
    <text evidence="3">Belongs to the protein-tyrosine phosphatase family. Non-receptor class myotubularin subfamily.</text>
</comment>
<name>A0A226E686_FOLCA</name>
<dbReference type="InterPro" id="IPR010569">
    <property type="entry name" value="Myotubularin-like_Pase_dom"/>
</dbReference>
<evidence type="ECO:0000256" key="12">
    <source>
        <dbReference type="ARBA" id="ARBA00023136"/>
    </source>
</evidence>
<dbReference type="OrthoDB" id="271628at2759"/>
<evidence type="ECO:0000256" key="5">
    <source>
        <dbReference type="ARBA" id="ARBA00012903"/>
    </source>
</evidence>
<dbReference type="OMA" id="CEVCATS"/>
<evidence type="ECO:0000256" key="15">
    <source>
        <dbReference type="PIRSR" id="PIRSR630564-2"/>
    </source>
</evidence>
<feature type="region of interest" description="Disordered" evidence="17">
    <location>
        <begin position="28"/>
        <end position="61"/>
    </location>
</feature>
<evidence type="ECO:0000256" key="3">
    <source>
        <dbReference type="ARBA" id="ARBA00007471"/>
    </source>
</evidence>
<dbReference type="GO" id="GO:0046474">
    <property type="term" value="P:glycerophospholipid biosynthetic process"/>
    <property type="evidence" value="ECO:0007669"/>
    <property type="project" value="UniProtKB-ARBA"/>
</dbReference>
<evidence type="ECO:0000256" key="8">
    <source>
        <dbReference type="ARBA" id="ARBA00022771"/>
    </source>
</evidence>
<feature type="compositionally biased region" description="Polar residues" evidence="17">
    <location>
        <begin position="375"/>
        <end position="391"/>
    </location>
</feature>
<accession>A0A226E686</accession>
<dbReference type="InterPro" id="IPR029021">
    <property type="entry name" value="Prot-tyrosine_phosphatase-like"/>
</dbReference>
<dbReference type="InterPro" id="IPR046978">
    <property type="entry name" value="MTMR4_FYVE"/>
</dbReference>
<evidence type="ECO:0000259" key="19">
    <source>
        <dbReference type="PROSITE" id="PS51339"/>
    </source>
</evidence>
<protein>
    <recommendedName>
        <fullName evidence="6">Lateral signaling target protein 2 homolog</fullName>
        <ecNumber evidence="5">3.1.3.95</ecNumber>
    </recommendedName>
    <alternativeName>
        <fullName evidence="13">Phosphatidylinositol-3,5-bisphosphate 3-phosphatase</fullName>
    </alternativeName>
</protein>
<keyword evidence="21" id="KW-1185">Reference proteome</keyword>
<dbReference type="InterPro" id="IPR013083">
    <property type="entry name" value="Znf_RING/FYVE/PHD"/>
</dbReference>
<feature type="domain" description="FYVE-type" evidence="18">
    <location>
        <begin position="1198"/>
        <end position="1258"/>
    </location>
</feature>
<dbReference type="GO" id="GO:0052629">
    <property type="term" value="F:phosphatidylinositol-3,5-bisphosphate 3-phosphatase activity"/>
    <property type="evidence" value="ECO:0007669"/>
    <property type="project" value="UniProtKB-EC"/>
</dbReference>
<feature type="binding site" evidence="15">
    <location>
        <begin position="536"/>
        <end position="542"/>
    </location>
    <ligand>
        <name>substrate</name>
    </ligand>
</feature>
<feature type="region of interest" description="Disordered" evidence="17">
    <location>
        <begin position="827"/>
        <end position="850"/>
    </location>
</feature>
<evidence type="ECO:0000256" key="1">
    <source>
        <dbReference type="ARBA" id="ARBA00003580"/>
    </source>
</evidence>
<organism evidence="20 21">
    <name type="scientific">Folsomia candida</name>
    <name type="common">Springtail</name>
    <dbReference type="NCBI Taxonomy" id="158441"/>
    <lineage>
        <taxon>Eukaryota</taxon>
        <taxon>Metazoa</taxon>
        <taxon>Ecdysozoa</taxon>
        <taxon>Arthropoda</taxon>
        <taxon>Hexapoda</taxon>
        <taxon>Collembola</taxon>
        <taxon>Entomobryomorpha</taxon>
        <taxon>Isotomoidea</taxon>
        <taxon>Isotomidae</taxon>
        <taxon>Proisotominae</taxon>
        <taxon>Folsomia</taxon>
    </lineage>
</organism>
<evidence type="ECO:0000256" key="9">
    <source>
        <dbReference type="ARBA" id="ARBA00022801"/>
    </source>
</evidence>
<feature type="compositionally biased region" description="Polar residues" evidence="17">
    <location>
        <begin position="1030"/>
        <end position="1056"/>
    </location>
</feature>
<keyword evidence="8 16" id="KW-0863">Zinc-finger</keyword>
<feature type="compositionally biased region" description="Low complexity" evidence="17">
    <location>
        <begin position="393"/>
        <end position="419"/>
    </location>
</feature>
<feature type="binding site" evidence="15">
    <location>
        <begin position="471"/>
        <end position="472"/>
    </location>
    <ligand>
        <name>substrate</name>
    </ligand>
</feature>
<evidence type="ECO:0000259" key="18">
    <source>
        <dbReference type="PROSITE" id="PS50178"/>
    </source>
</evidence>
<dbReference type="GO" id="GO:0005829">
    <property type="term" value="C:cytosol"/>
    <property type="evidence" value="ECO:0007669"/>
    <property type="project" value="UniProtKB-ARBA"/>
</dbReference>
<dbReference type="SUPFAM" id="SSF52799">
    <property type="entry name" value="(Phosphotyrosine protein) phosphatases II"/>
    <property type="match status" value="1"/>
</dbReference>
<feature type="region of interest" description="Disordered" evidence="17">
    <location>
        <begin position="802"/>
        <end position="821"/>
    </location>
</feature>
<evidence type="ECO:0000256" key="2">
    <source>
        <dbReference type="ARBA" id="ARBA00004370"/>
    </source>
</evidence>
<dbReference type="GO" id="GO:0061952">
    <property type="term" value="P:midbody abscission"/>
    <property type="evidence" value="ECO:0007669"/>
    <property type="project" value="UniProtKB-ARBA"/>
</dbReference>
<dbReference type="PANTHER" id="PTHR10807:SF75">
    <property type="entry name" value="PHOSPHATIDYLINOSITOL-3-PHOSPHATE PHOSPHATASE"/>
    <property type="match status" value="1"/>
</dbReference>
<dbReference type="PROSITE" id="PS00383">
    <property type="entry name" value="TYR_PHOSPHATASE_1"/>
    <property type="match status" value="1"/>
</dbReference>
<proteinExistence type="inferred from homology"/>
<comment type="caution">
    <text evidence="20">The sequence shown here is derived from an EMBL/GenBank/DDBJ whole genome shotgun (WGS) entry which is preliminary data.</text>
</comment>
<dbReference type="SMART" id="SM00404">
    <property type="entry name" value="PTPc_motif"/>
    <property type="match status" value="1"/>
</dbReference>
<dbReference type="InterPro" id="IPR000306">
    <property type="entry name" value="Znf_FYVE"/>
</dbReference>
<feature type="compositionally biased region" description="Acidic residues" evidence="17">
    <location>
        <begin position="830"/>
        <end position="843"/>
    </location>
</feature>
<dbReference type="InterPro" id="IPR003595">
    <property type="entry name" value="Tyr_Pase_cat"/>
</dbReference>
<dbReference type="PANTHER" id="PTHR10807">
    <property type="entry name" value="MYOTUBULARIN-RELATED"/>
    <property type="match status" value="1"/>
</dbReference>
<evidence type="ECO:0000256" key="7">
    <source>
        <dbReference type="ARBA" id="ARBA00022723"/>
    </source>
</evidence>
<dbReference type="Pfam" id="PF06602">
    <property type="entry name" value="Myotub-related"/>
    <property type="match status" value="1"/>
</dbReference>
<dbReference type="SUPFAM" id="SSF50729">
    <property type="entry name" value="PH domain-like"/>
    <property type="match status" value="1"/>
</dbReference>
<keyword evidence="9" id="KW-0378">Hydrolase</keyword>
<evidence type="ECO:0000313" key="20">
    <source>
        <dbReference type="EMBL" id="OXA52860.1"/>
    </source>
</evidence>
<dbReference type="InterPro" id="IPR016130">
    <property type="entry name" value="Tyr_Pase_AS"/>
</dbReference>
<dbReference type="GO" id="GO:0004438">
    <property type="term" value="F:phosphatidylinositol-3-phosphate phosphatase activity"/>
    <property type="evidence" value="ECO:0007669"/>
    <property type="project" value="TreeGrafter"/>
</dbReference>
<evidence type="ECO:0000256" key="11">
    <source>
        <dbReference type="ARBA" id="ARBA00023098"/>
    </source>
</evidence>
<feature type="domain" description="Myotubularin phosphatase" evidence="19">
    <location>
        <begin position="260"/>
        <end position="700"/>
    </location>
</feature>
<comment type="function">
    <text evidence="1">Negative regulator of epidermal growth factor receptor (EGFR) signaling.</text>
</comment>
<dbReference type="GO" id="GO:0008270">
    <property type="term" value="F:zinc ion binding"/>
    <property type="evidence" value="ECO:0007669"/>
    <property type="project" value="UniProtKB-KW"/>
</dbReference>
<dbReference type="STRING" id="158441.A0A226E686"/>
<evidence type="ECO:0000256" key="16">
    <source>
        <dbReference type="PROSITE-ProRule" id="PRU00091"/>
    </source>
</evidence>
<dbReference type="GO" id="GO:0046856">
    <property type="term" value="P:phosphatidylinositol dephosphorylation"/>
    <property type="evidence" value="ECO:0007669"/>
    <property type="project" value="UniProtKB-ARBA"/>
</dbReference>
<feature type="region of interest" description="Disordered" evidence="17">
    <location>
        <begin position="1265"/>
        <end position="1292"/>
    </location>
</feature>
<feature type="region of interest" description="Disordered" evidence="17">
    <location>
        <begin position="1030"/>
        <end position="1061"/>
    </location>
</feature>
<reference evidence="20 21" key="1">
    <citation type="submission" date="2015-12" db="EMBL/GenBank/DDBJ databases">
        <title>The genome of Folsomia candida.</title>
        <authorList>
            <person name="Faddeeva A."/>
            <person name="Derks M.F."/>
            <person name="Anvar Y."/>
            <person name="Smit S."/>
            <person name="Van Straalen N."/>
            <person name="Roelofs D."/>
        </authorList>
    </citation>
    <scope>NUCLEOTIDE SEQUENCE [LARGE SCALE GENOMIC DNA]</scope>
    <source>
        <strain evidence="20 21">VU population</strain>
        <tissue evidence="20">Whole body</tissue>
    </source>
</reference>
<dbReference type="EC" id="3.1.3.95" evidence="5"/>
<dbReference type="Pfam" id="PF01363">
    <property type="entry name" value="FYVE"/>
    <property type="match status" value="1"/>
</dbReference>
<dbReference type="GO" id="GO:0004721">
    <property type="term" value="F:phosphoprotein phosphatase activity"/>
    <property type="evidence" value="ECO:0007669"/>
    <property type="project" value="UniProtKB-ARBA"/>
</dbReference>
<feature type="region of interest" description="Disordered" evidence="17">
    <location>
        <begin position="1304"/>
        <end position="1358"/>
    </location>
</feature>
<evidence type="ECO:0000256" key="10">
    <source>
        <dbReference type="ARBA" id="ARBA00022833"/>
    </source>
</evidence>
<dbReference type="FunFam" id="3.30.40.10:FF:000073">
    <property type="entry name" value="myotubularin-related protein 4 isoform X2"/>
    <property type="match status" value="1"/>
</dbReference>
<dbReference type="InterPro" id="IPR011011">
    <property type="entry name" value="Znf_FYVE_PHD"/>
</dbReference>
<dbReference type="InterPro" id="IPR030564">
    <property type="entry name" value="Myotubularin"/>
</dbReference>
<feature type="active site" description="Phosphocysteine intermediate" evidence="14">
    <location>
        <position position="536"/>
    </location>
</feature>
<comment type="similarity">
    <text evidence="4">Belongs to the lst-2 family.</text>
</comment>
<comment type="subcellular location">
    <subcellularLocation>
        <location evidence="2">Membrane</location>
    </subcellularLocation>
</comment>
<feature type="compositionally biased region" description="Low complexity" evidence="17">
    <location>
        <begin position="807"/>
        <end position="820"/>
    </location>
</feature>
<dbReference type="GO" id="GO:0019903">
    <property type="term" value="F:protein phosphatase binding"/>
    <property type="evidence" value="ECO:0007669"/>
    <property type="project" value="TreeGrafter"/>
</dbReference>
<feature type="compositionally biased region" description="Low complexity" evidence="17">
    <location>
        <begin position="1265"/>
        <end position="1281"/>
    </location>
</feature>
<feature type="region of interest" description="Disordered" evidence="17">
    <location>
        <begin position="77"/>
        <end position="103"/>
    </location>
</feature>
<keyword evidence="12" id="KW-0472">Membrane</keyword>
<dbReference type="Proteomes" id="UP000198287">
    <property type="component" value="Unassembled WGS sequence"/>
</dbReference>
<feature type="compositionally biased region" description="Low complexity" evidence="17">
    <location>
        <begin position="1323"/>
        <end position="1332"/>
    </location>
</feature>
<evidence type="ECO:0000256" key="6">
    <source>
        <dbReference type="ARBA" id="ARBA00019870"/>
    </source>
</evidence>
<feature type="compositionally biased region" description="Low complexity" evidence="17">
    <location>
        <begin position="46"/>
        <end position="60"/>
    </location>
</feature>
<dbReference type="PROSITE" id="PS50178">
    <property type="entry name" value="ZF_FYVE"/>
    <property type="match status" value="1"/>
</dbReference>
<dbReference type="SMART" id="SM00064">
    <property type="entry name" value="FYVE"/>
    <property type="match status" value="1"/>
</dbReference>
<evidence type="ECO:0000256" key="13">
    <source>
        <dbReference type="ARBA" id="ARBA00032571"/>
    </source>
</evidence>
<feature type="region of interest" description="Disordered" evidence="17">
    <location>
        <begin position="715"/>
        <end position="773"/>
    </location>
</feature>
<sequence>MTNSEEPSAPDGISSMKVSETFGTQHNQLHHHHNNFGNYANGDLKGSNSSGNSSSNGTTTQACALAPPPVCGTNNGAAAYASSSSSSSSSSNNHHEQPDNCNHYHHQHHHLVANSNSDPPPPLITVAPATSQLPALPFALICGEELEYKTEVSDGNLVLTNYRLFLQTKEATYNLPLGLLEGVECRDIFFLHINCKDARCVRCTFPNNEATLDMLKRIQSAISPTKKVDDNFSFTFYKKTKEGVSEEVKSHLGWDLPEFPSPKERFDAEVKRMEFNVQGPWRVSDENKDYELCNSYPTHIIVPCVMDKKKLEQVACFRSQGRIPAVVWRHKGNGAVISRCSQPEVGWFGWRSNEDEELVQNIVLACADNGRVVPSESQQLKNEPKTSSPVFDNSYGGEYSSSSEGPPSPGSNGCNSLSSMEVVPEPPNIKKLLILDARSYSTAVVNRARGGGCECLEYYTNCEIQFMNLANIHSIRKSFINVRQLCSGTTTDQVNNNWFSQLESCKWLQHMSGLMKAAVTVGTAIEHEARPVMVHCSDGWDRTPQIVALAEILLDPYYRSLEGFQVLIEREWLDFGHKFADRCGQGVGSEDANERCPVFLQWLDCLHQLINQFPTAFEFNLTFLIKLAQHTYSNLFGTFLCNTAKERLALNVYSSTHSIWRFLRAPANYGQFRNHLYSNCDQVLWPSCEVRELKLWTQVYLGFDNSTPVLTEVINPSQESSPAPSVAESETSDTVSNYKLDQSKGRSSSCENLHFPHAGTLQRRNSDPSLSDSVLDIDSTEEVEIRCLPQTEKMLTAASRDIDRNRTASTNSDSNASSVSKEMTTFAIADTEDFSENEDTETNSEEKSESTVVNLKYLKSIESSTDTLVAEMGVTHESSVGIGIQRFVMDVNNKTERDVLDSVRADILRKTEAERLLDNTNHEKEIEETTAKLRYLCDTSSLLYTDKSGIKDLVQPGSDLDQIIGNQQCEVCATSRKLLSDDVPTTNPNGVVSNGSITTLNGTIANNTTTTTTNNLASVQTTLQTSSSINSLGNNASNGSKYSSHNTPLHSRTPSTGIPVPPEESYFFGKPVAGERFINHHYHHQYHHFDIPSTRLGTHDVDGLEPLHDQVQSRLHTIITGYRGKIDILQRELQMYRDALKKQVCHQCTHHMVDRQDDVISVVDSLCSVEHQSVGHESHSSWEAVDERDTRPPLWLPDYAVTRCMGCEATFWLGKRKHHCRSCGKIFCADCSEHAITIPSEQLFTPVRVCSTCFYQLSSLNHGMSSSSPASSSSSNTNPASVKSNGHHLNGSSYLHANHHASTFTNQNGLNHHRGSMSEYTLSPDSVSPSSSRNYRRMSDELPRKHQQQFPVCNGNSGNGMKFKSKQQILNLTPNEYPHVGNGIDDSRVCESSNGHLSYQ</sequence>
<evidence type="ECO:0000256" key="14">
    <source>
        <dbReference type="PIRSR" id="PIRSR630564-1"/>
    </source>
</evidence>
<evidence type="ECO:0000256" key="17">
    <source>
        <dbReference type="SAM" id="MobiDB-lite"/>
    </source>
</evidence>
<dbReference type="CDD" id="cd15733">
    <property type="entry name" value="FYVE_MTMR4"/>
    <property type="match status" value="1"/>
</dbReference>
<dbReference type="PROSITE" id="PS51339">
    <property type="entry name" value="PPASE_MYOTUBULARIN"/>
    <property type="match status" value="1"/>
</dbReference>
<evidence type="ECO:0000313" key="21">
    <source>
        <dbReference type="Proteomes" id="UP000198287"/>
    </source>
</evidence>
<dbReference type="GO" id="GO:0060090">
    <property type="term" value="F:molecular adaptor activity"/>
    <property type="evidence" value="ECO:0007669"/>
    <property type="project" value="UniProtKB-ARBA"/>
</dbReference>
<feature type="compositionally biased region" description="Low complexity" evidence="17">
    <location>
        <begin position="716"/>
        <end position="729"/>
    </location>
</feature>
<feature type="region of interest" description="Disordered" evidence="17">
    <location>
        <begin position="375"/>
        <end position="419"/>
    </location>
</feature>
<keyword evidence="10" id="KW-0862">Zinc</keyword>
<dbReference type="SUPFAM" id="SSF57903">
    <property type="entry name" value="FYVE/PHD zinc finger"/>
    <property type="match status" value="1"/>
</dbReference>
<dbReference type="GO" id="GO:0016020">
    <property type="term" value="C:membrane"/>
    <property type="evidence" value="ECO:0007669"/>
    <property type="project" value="UniProtKB-SubCell"/>
</dbReference>
<feature type="compositionally biased region" description="Polar residues" evidence="17">
    <location>
        <begin position="733"/>
        <end position="751"/>
    </location>
</feature>
<dbReference type="GO" id="GO:0010506">
    <property type="term" value="P:regulation of autophagy"/>
    <property type="evidence" value="ECO:0007669"/>
    <property type="project" value="TreeGrafter"/>
</dbReference>
<feature type="compositionally biased region" description="Low complexity" evidence="17">
    <location>
        <begin position="82"/>
        <end position="91"/>
    </location>
</feature>
<dbReference type="InterPro" id="IPR017455">
    <property type="entry name" value="Znf_FYVE-rel"/>
</dbReference>
<keyword evidence="11" id="KW-0443">Lipid metabolism</keyword>